<dbReference type="InterPro" id="IPR050250">
    <property type="entry name" value="Macrolide_Exporter_MacB"/>
</dbReference>
<evidence type="ECO:0000259" key="9">
    <source>
        <dbReference type="Pfam" id="PF12704"/>
    </source>
</evidence>
<gene>
    <name evidence="10" type="ORF">C1H84_06235</name>
</gene>
<protein>
    <submittedName>
        <fullName evidence="10">ABC transporter permease</fullName>
    </submittedName>
</protein>
<dbReference type="InterPro" id="IPR003838">
    <property type="entry name" value="ABC3_permease_C"/>
</dbReference>
<reference evidence="10 11" key="1">
    <citation type="submission" date="2018-01" db="EMBL/GenBank/DDBJ databases">
        <title>Glutamicibacter soli strain NHPC-3 Whole genome sequence and assembly.</title>
        <authorList>
            <person name="Choudhury P."/>
            <person name="Gupta D."/>
            <person name="Sengupta K."/>
            <person name="Jawed A."/>
            <person name="Sultana N."/>
            <person name="Saha P."/>
        </authorList>
    </citation>
    <scope>NUCLEOTIDE SEQUENCE [LARGE SCALE GENOMIC DNA]</scope>
    <source>
        <strain evidence="10 11">NHPC-3</strain>
    </source>
</reference>
<keyword evidence="3 7" id="KW-0812">Transmembrane</keyword>
<evidence type="ECO:0000256" key="3">
    <source>
        <dbReference type="ARBA" id="ARBA00022692"/>
    </source>
</evidence>
<evidence type="ECO:0000256" key="5">
    <source>
        <dbReference type="ARBA" id="ARBA00023136"/>
    </source>
</evidence>
<dbReference type="EMBL" id="POAF01000002">
    <property type="protein sequence ID" value="RBM03009.1"/>
    <property type="molecule type" value="Genomic_DNA"/>
</dbReference>
<dbReference type="RefSeq" id="WP_113606873.1">
    <property type="nucleotide sequence ID" value="NZ_POAF01000002.1"/>
</dbReference>
<dbReference type="Pfam" id="PF02687">
    <property type="entry name" value="FtsX"/>
    <property type="match status" value="2"/>
</dbReference>
<name>A0A365YKD8_9MICC</name>
<keyword evidence="2" id="KW-1003">Cell membrane</keyword>
<dbReference type="PANTHER" id="PTHR30572:SF4">
    <property type="entry name" value="ABC TRANSPORTER PERMEASE YTRF"/>
    <property type="match status" value="1"/>
</dbReference>
<dbReference type="AlphaFoldDB" id="A0A365YKD8"/>
<feature type="transmembrane region" description="Helical" evidence="7">
    <location>
        <begin position="263"/>
        <end position="289"/>
    </location>
</feature>
<feature type="domain" description="MacB-like periplasmic core" evidence="9">
    <location>
        <begin position="19"/>
        <end position="228"/>
    </location>
</feature>
<proteinExistence type="inferred from homology"/>
<evidence type="ECO:0000313" key="10">
    <source>
        <dbReference type="EMBL" id="RBM03009.1"/>
    </source>
</evidence>
<dbReference type="Proteomes" id="UP000252167">
    <property type="component" value="Unassembled WGS sequence"/>
</dbReference>
<feature type="transmembrane region" description="Helical" evidence="7">
    <location>
        <begin position="487"/>
        <end position="507"/>
    </location>
</feature>
<evidence type="ECO:0000313" key="11">
    <source>
        <dbReference type="Proteomes" id="UP000252167"/>
    </source>
</evidence>
<comment type="subcellular location">
    <subcellularLocation>
        <location evidence="1">Cell membrane</location>
        <topology evidence="1">Multi-pass membrane protein</topology>
    </subcellularLocation>
</comment>
<organism evidence="10 11">
    <name type="scientific">Glutamicibacter soli</name>
    <dbReference type="NCBI Taxonomy" id="453836"/>
    <lineage>
        <taxon>Bacteria</taxon>
        <taxon>Bacillati</taxon>
        <taxon>Actinomycetota</taxon>
        <taxon>Actinomycetes</taxon>
        <taxon>Micrococcales</taxon>
        <taxon>Micrococcaceae</taxon>
        <taxon>Glutamicibacter</taxon>
    </lineage>
</organism>
<sequence>MLHVALANIKTYARRYIAVVLAVAIGTAFLAATLAVNTSTRATLKNSLGDTYKNADLVAFQDWELVPEDDPDFEYTELAMEQVEDIRKLPEISTAYGTAYETGELYTADDGYGVLLQPVSAEQNLGGMELLEGRAPLNADEVILDDEHADRMKVSVGDTVGLTTSESTKDMKVVGIQRTSTDPQLSGYAMVGLPESVWTKIAGDSGSFQNIVIDAKDSLPAAQQALAAYFAEHQMRDVSVLTADEKVIKDVAMLTDGTDQLTVVLLVFALVALVVTGLVVVNTFNVVIAQRTRELALLRTLGAKRKQIRSSVLIEALVIGIVASAIGVALAVALMAGLIQLLHVMVPSLSYATLALDAKGLVIPVVVGIAMTVIAASLPARRAMKLAPLAALRPFDAASVKNRAGKLRIVIGILLALAGAGLLAWGAIDGSLPIAFLGGLLSFPGILMLASLFVPASVFGIGKLVAGRSVAGKLAALNAVRNPGRTTATATALLIGVTLVSMIMVGGQTAKSSLNTSLAGEFPVDLTLSLYERQVDDAKTQELARELASLDGIEETSTFVAGTAEIKGREDEAPVQLMGVDPQGFSKTVLDQSIVPADGQIIRFNTGTEEQPKKLTVGGRELDVKVSSAALYQDLVTKDTLESLKLADSENEYGGVLIKAAPDLSNADITALVEQIADVANVESYMIDGGVVQNAMFSQVIDVLLAIVSALLAVAVLIALIGVANTLSLSVLERTRENSLLRALGLKKKQLRAMLAQEAVLIGGVAALLGLVLGVVYGLLGAHATLSAVGEMSYEIPWLQLALVLVVSIVAALLASVTPGRRAAKLSPVQGLATE</sequence>
<keyword evidence="4 7" id="KW-1133">Transmembrane helix</keyword>
<feature type="transmembrane region" description="Helical" evidence="7">
    <location>
        <begin position="703"/>
        <end position="732"/>
    </location>
</feature>
<evidence type="ECO:0000256" key="4">
    <source>
        <dbReference type="ARBA" id="ARBA00022989"/>
    </source>
</evidence>
<evidence type="ECO:0000259" key="8">
    <source>
        <dbReference type="Pfam" id="PF02687"/>
    </source>
</evidence>
<dbReference type="Pfam" id="PF12704">
    <property type="entry name" value="MacB_PCD"/>
    <property type="match status" value="1"/>
</dbReference>
<feature type="transmembrane region" description="Helical" evidence="7">
    <location>
        <begin position="434"/>
        <end position="466"/>
    </location>
</feature>
<feature type="transmembrane region" description="Helical" evidence="7">
    <location>
        <begin position="361"/>
        <end position="380"/>
    </location>
</feature>
<feature type="transmembrane region" description="Helical" evidence="7">
    <location>
        <begin position="798"/>
        <end position="817"/>
    </location>
</feature>
<dbReference type="GO" id="GO:0022857">
    <property type="term" value="F:transmembrane transporter activity"/>
    <property type="evidence" value="ECO:0007669"/>
    <property type="project" value="TreeGrafter"/>
</dbReference>
<evidence type="ECO:0000256" key="2">
    <source>
        <dbReference type="ARBA" id="ARBA00022475"/>
    </source>
</evidence>
<dbReference type="GO" id="GO:0005886">
    <property type="term" value="C:plasma membrane"/>
    <property type="evidence" value="ECO:0007669"/>
    <property type="project" value="UniProtKB-SubCell"/>
</dbReference>
<feature type="transmembrane region" description="Helical" evidence="7">
    <location>
        <begin position="409"/>
        <end position="428"/>
    </location>
</feature>
<feature type="domain" description="ABC3 transporter permease C-terminal" evidence="8">
    <location>
        <begin position="711"/>
        <end position="828"/>
    </location>
</feature>
<dbReference type="PANTHER" id="PTHR30572">
    <property type="entry name" value="MEMBRANE COMPONENT OF TRANSPORTER-RELATED"/>
    <property type="match status" value="1"/>
</dbReference>
<feature type="domain" description="ABC3 transporter permease C-terminal" evidence="8">
    <location>
        <begin position="267"/>
        <end position="388"/>
    </location>
</feature>
<feature type="transmembrane region" description="Helical" evidence="7">
    <location>
        <begin position="16"/>
        <end position="36"/>
    </location>
</feature>
<evidence type="ECO:0000256" key="6">
    <source>
        <dbReference type="ARBA" id="ARBA00038076"/>
    </source>
</evidence>
<accession>A0A365YKD8</accession>
<feature type="transmembrane region" description="Helical" evidence="7">
    <location>
        <begin position="310"/>
        <end position="341"/>
    </location>
</feature>
<keyword evidence="11" id="KW-1185">Reference proteome</keyword>
<keyword evidence="5 7" id="KW-0472">Membrane</keyword>
<feature type="transmembrane region" description="Helical" evidence="7">
    <location>
        <begin position="753"/>
        <end position="778"/>
    </location>
</feature>
<comment type="caution">
    <text evidence="10">The sequence shown here is derived from an EMBL/GenBank/DDBJ whole genome shotgun (WGS) entry which is preliminary data.</text>
</comment>
<evidence type="ECO:0000256" key="7">
    <source>
        <dbReference type="SAM" id="Phobius"/>
    </source>
</evidence>
<dbReference type="InterPro" id="IPR025857">
    <property type="entry name" value="MacB_PCD"/>
</dbReference>
<comment type="similarity">
    <text evidence="6">Belongs to the ABC-4 integral membrane protein family.</text>
</comment>
<evidence type="ECO:0000256" key="1">
    <source>
        <dbReference type="ARBA" id="ARBA00004651"/>
    </source>
</evidence>